<comment type="caution">
    <text evidence="8">The sequence shown here is derived from an EMBL/GenBank/DDBJ whole genome shotgun (WGS) entry which is preliminary data.</text>
</comment>
<dbReference type="AlphaFoldDB" id="A0A835Y7N3"/>
<feature type="compositionally biased region" description="Low complexity" evidence="7">
    <location>
        <begin position="323"/>
        <end position="332"/>
    </location>
</feature>
<dbReference type="Proteomes" id="UP000612055">
    <property type="component" value="Unassembled WGS sequence"/>
</dbReference>
<dbReference type="SUPFAM" id="SSF48439">
    <property type="entry name" value="Protein prenylyltransferase"/>
    <property type="match status" value="1"/>
</dbReference>
<comment type="function">
    <text evidence="6">Catalyzes the transfer of a geranyl-geranyl moiety from geranyl-geranyl pyrophosphate to cysteines occuring in specific C-terminal amino acid sequences.</text>
</comment>
<dbReference type="OrthoDB" id="1658at2759"/>
<sequence>MHGRPREYKNKLKNDHKAQEAYKKKVDAIRNGTALVLEYRKQRKYEPAILDASAKLLKVVPEIYTLWNYRREALEPAFAAGGEAAQKASEGELALTQAALMDNPKSYSAWHHRKWVVAKGLASLDRELAVISKALDEDQRNFHAWNYRRFIVDRMGRPPQDELQYTEEKIIQNFSNYSAWHTRTILLHQMYGGGGTAAAPAAAGPGAAEASPSGTADAAAGPGPGPGGFGLGVVASTRGSASQRTPIPHDVLDGEYDMVHQAFATDARDQSPWMYYRWLVGNTLAHLQPPAAAAAAERPAGSSDSAGAGEASGSGPGEGQPGAGAAAAGAEGEGDAQAEARLLVGAVLEREAARMRSDHLAADPDAKWPLLTLARLREAQARLGLAGSAEECAAAAAEARELYGRLAAVDPMRRGFYEDAAEGRAFVVVQALGTV</sequence>
<feature type="region of interest" description="Disordered" evidence="7">
    <location>
        <begin position="291"/>
        <end position="332"/>
    </location>
</feature>
<feature type="region of interest" description="Disordered" evidence="7">
    <location>
        <begin position="198"/>
        <end position="249"/>
    </location>
</feature>
<dbReference type="PANTHER" id="PTHR11129">
    <property type="entry name" value="PROTEIN FARNESYLTRANSFERASE ALPHA SUBUNIT/RAB GERANYLGERANYL TRANSFERASE ALPHA SUBUNIT"/>
    <property type="match status" value="1"/>
</dbReference>
<dbReference type="PANTHER" id="PTHR11129:SF2">
    <property type="entry name" value="GERANYLGERANYL TRANSFERASE TYPE-2 SUBUNIT ALPHA"/>
    <property type="match status" value="1"/>
</dbReference>
<comment type="catalytic activity">
    <reaction evidence="5 6">
        <text>geranylgeranyl diphosphate + L-cysteinyl-[protein] = S-geranylgeranyl-L-cysteinyl-[protein] + diphosphate</text>
        <dbReference type="Rhea" id="RHEA:21240"/>
        <dbReference type="Rhea" id="RHEA-COMP:10131"/>
        <dbReference type="Rhea" id="RHEA-COMP:11537"/>
        <dbReference type="ChEBI" id="CHEBI:29950"/>
        <dbReference type="ChEBI" id="CHEBI:33019"/>
        <dbReference type="ChEBI" id="CHEBI:57533"/>
        <dbReference type="ChEBI" id="CHEBI:86021"/>
        <dbReference type="EC" id="2.5.1.60"/>
    </reaction>
</comment>
<evidence type="ECO:0000313" key="9">
    <source>
        <dbReference type="Proteomes" id="UP000612055"/>
    </source>
</evidence>
<evidence type="ECO:0000256" key="3">
    <source>
        <dbReference type="ARBA" id="ARBA00022679"/>
    </source>
</evidence>
<evidence type="ECO:0000256" key="1">
    <source>
        <dbReference type="ARBA" id="ARBA00006734"/>
    </source>
</evidence>
<keyword evidence="9" id="KW-1185">Reference proteome</keyword>
<keyword evidence="2 6" id="KW-0637">Prenyltransferase</keyword>
<evidence type="ECO:0000256" key="4">
    <source>
        <dbReference type="ARBA" id="ARBA00022737"/>
    </source>
</evidence>
<dbReference type="Gene3D" id="1.25.40.120">
    <property type="entry name" value="Protein prenylyltransferase"/>
    <property type="match status" value="2"/>
</dbReference>
<evidence type="ECO:0000256" key="2">
    <source>
        <dbReference type="ARBA" id="ARBA00022602"/>
    </source>
</evidence>
<accession>A0A835Y7N3</accession>
<keyword evidence="3 6" id="KW-0808">Transferase</keyword>
<organism evidence="8 9">
    <name type="scientific">Edaphochlamys debaryana</name>
    <dbReference type="NCBI Taxonomy" id="47281"/>
    <lineage>
        <taxon>Eukaryota</taxon>
        <taxon>Viridiplantae</taxon>
        <taxon>Chlorophyta</taxon>
        <taxon>core chlorophytes</taxon>
        <taxon>Chlorophyceae</taxon>
        <taxon>CS clade</taxon>
        <taxon>Chlamydomonadales</taxon>
        <taxon>Chlamydomonadales incertae sedis</taxon>
        <taxon>Edaphochlamys</taxon>
    </lineage>
</organism>
<feature type="compositionally biased region" description="Gly residues" evidence="7">
    <location>
        <begin position="310"/>
        <end position="322"/>
    </location>
</feature>
<evidence type="ECO:0000256" key="5">
    <source>
        <dbReference type="ARBA" id="ARBA00047658"/>
    </source>
</evidence>
<comment type="similarity">
    <text evidence="1 6">Belongs to the protein prenyltransferase subunit alpha family.</text>
</comment>
<dbReference type="Pfam" id="PF01239">
    <property type="entry name" value="PPTA"/>
    <property type="match status" value="4"/>
</dbReference>
<name>A0A835Y7N3_9CHLO</name>
<dbReference type="GO" id="GO:0097354">
    <property type="term" value="P:prenylation"/>
    <property type="evidence" value="ECO:0007669"/>
    <property type="project" value="UniProtKB-UniRule"/>
</dbReference>
<gene>
    <name evidence="8" type="ORF">HYH03_005501</name>
</gene>
<feature type="compositionally biased region" description="Low complexity" evidence="7">
    <location>
        <begin position="291"/>
        <end position="309"/>
    </location>
</feature>
<dbReference type="PROSITE" id="PS51147">
    <property type="entry name" value="PFTA"/>
    <property type="match status" value="3"/>
</dbReference>
<dbReference type="GO" id="GO:0005968">
    <property type="term" value="C:Rab-protein geranylgeranyltransferase complex"/>
    <property type="evidence" value="ECO:0007669"/>
    <property type="project" value="TreeGrafter"/>
</dbReference>
<dbReference type="EMBL" id="JAEHOE010000019">
    <property type="protein sequence ID" value="KAG2496268.1"/>
    <property type="molecule type" value="Genomic_DNA"/>
</dbReference>
<evidence type="ECO:0000256" key="7">
    <source>
        <dbReference type="SAM" id="MobiDB-lite"/>
    </source>
</evidence>
<dbReference type="GO" id="GO:0004663">
    <property type="term" value="F:Rab geranylgeranyltransferase activity"/>
    <property type="evidence" value="ECO:0007669"/>
    <property type="project" value="UniProtKB-UniRule"/>
</dbReference>
<proteinExistence type="inferred from homology"/>
<protein>
    <recommendedName>
        <fullName evidence="6">Geranylgeranyl transferase type-2 subunit alpha</fullName>
        <ecNumber evidence="6">2.5.1.60</ecNumber>
    </recommendedName>
    <alternativeName>
        <fullName evidence="6">Geranylgeranyl transferase type II subunit alpha</fullName>
    </alternativeName>
</protein>
<evidence type="ECO:0000313" key="8">
    <source>
        <dbReference type="EMBL" id="KAG2496268.1"/>
    </source>
</evidence>
<feature type="compositionally biased region" description="Low complexity" evidence="7">
    <location>
        <begin position="198"/>
        <end position="221"/>
    </location>
</feature>
<dbReference type="InterPro" id="IPR002088">
    <property type="entry name" value="Prenyl_trans_a"/>
</dbReference>
<dbReference type="EC" id="2.5.1.60" evidence="6"/>
<keyword evidence="4" id="KW-0677">Repeat</keyword>
<evidence type="ECO:0000256" key="6">
    <source>
        <dbReference type="RuleBase" id="RU367120"/>
    </source>
</evidence>
<reference evidence="8" key="1">
    <citation type="journal article" date="2020" name="bioRxiv">
        <title>Comparative genomics of Chlamydomonas.</title>
        <authorList>
            <person name="Craig R.J."/>
            <person name="Hasan A.R."/>
            <person name="Ness R.W."/>
            <person name="Keightley P.D."/>
        </authorList>
    </citation>
    <scope>NUCLEOTIDE SEQUENCE</scope>
    <source>
        <strain evidence="8">CCAP 11/70</strain>
    </source>
</reference>